<reference evidence="2" key="1">
    <citation type="journal article" date="2020" name="G3 (Bethesda)">
        <title>High-Quality Assemblies for Three Invasive Social Wasps from the &lt;i&gt;Vespula&lt;/i&gt; Genus.</title>
        <authorList>
            <person name="Harrop T.W.R."/>
            <person name="Guhlin J."/>
            <person name="McLaughlin G.M."/>
            <person name="Permina E."/>
            <person name="Stockwell P."/>
            <person name="Gilligan J."/>
            <person name="Le Lec M.F."/>
            <person name="Gruber M.A.M."/>
            <person name="Quinn O."/>
            <person name="Lovegrove M."/>
            <person name="Duncan E.J."/>
            <person name="Remnant E.J."/>
            <person name="Van Eeckhoven J."/>
            <person name="Graham B."/>
            <person name="Knapp R.A."/>
            <person name="Langford K.W."/>
            <person name="Kronenberg Z."/>
            <person name="Press M.O."/>
            <person name="Eacker S.M."/>
            <person name="Wilson-Rankin E.E."/>
            <person name="Purcell J."/>
            <person name="Lester P.J."/>
            <person name="Dearden P.K."/>
        </authorList>
    </citation>
    <scope>NUCLEOTIDE SEQUENCE</scope>
    <source>
        <strain evidence="2">Volc-1</strain>
    </source>
</reference>
<evidence type="ECO:0000256" key="1">
    <source>
        <dbReference type="SAM" id="MobiDB-lite"/>
    </source>
</evidence>
<sequence length="120" mass="14032">MKHFYESPRYDDGTCQIVITEAILCDAKEKLFRRNSNSNSNEEEEEEEEEDEDDDDDDDDDDDNDDYYREPIPDRFLARSYDVRENQERFVGHPSIFITSICSQANSTFGASTIIENLLN</sequence>
<organism evidence="2 3">
    <name type="scientific">Vespula pensylvanica</name>
    <name type="common">Western yellow jacket</name>
    <name type="synonym">Wasp</name>
    <dbReference type="NCBI Taxonomy" id="30213"/>
    <lineage>
        <taxon>Eukaryota</taxon>
        <taxon>Metazoa</taxon>
        <taxon>Ecdysozoa</taxon>
        <taxon>Arthropoda</taxon>
        <taxon>Hexapoda</taxon>
        <taxon>Insecta</taxon>
        <taxon>Pterygota</taxon>
        <taxon>Neoptera</taxon>
        <taxon>Endopterygota</taxon>
        <taxon>Hymenoptera</taxon>
        <taxon>Apocrita</taxon>
        <taxon>Aculeata</taxon>
        <taxon>Vespoidea</taxon>
        <taxon>Vespidae</taxon>
        <taxon>Vespinae</taxon>
        <taxon>Vespula</taxon>
    </lineage>
</organism>
<proteinExistence type="predicted"/>
<gene>
    <name evidence="2" type="ORF">H0235_000725</name>
</gene>
<evidence type="ECO:0000313" key="3">
    <source>
        <dbReference type="Proteomes" id="UP000600918"/>
    </source>
</evidence>
<feature type="compositionally biased region" description="Acidic residues" evidence="1">
    <location>
        <begin position="41"/>
        <end position="65"/>
    </location>
</feature>
<protein>
    <submittedName>
        <fullName evidence="2">Uncharacterized protein</fullName>
    </submittedName>
</protein>
<feature type="region of interest" description="Disordered" evidence="1">
    <location>
        <begin position="34"/>
        <end position="73"/>
    </location>
</feature>
<evidence type="ECO:0000313" key="2">
    <source>
        <dbReference type="EMBL" id="KAF7438334.1"/>
    </source>
</evidence>
<dbReference type="EMBL" id="JACSDY010000001">
    <property type="protein sequence ID" value="KAF7438334.1"/>
    <property type="molecule type" value="Genomic_DNA"/>
</dbReference>
<accession>A0A834UGI1</accession>
<comment type="caution">
    <text evidence="2">The sequence shown here is derived from an EMBL/GenBank/DDBJ whole genome shotgun (WGS) entry which is preliminary data.</text>
</comment>
<dbReference type="AlphaFoldDB" id="A0A834UGI1"/>
<keyword evidence="3" id="KW-1185">Reference proteome</keyword>
<name>A0A834UGI1_VESPE</name>
<dbReference type="Proteomes" id="UP000600918">
    <property type="component" value="Unassembled WGS sequence"/>
</dbReference>